<dbReference type="InterPro" id="IPR044965">
    <property type="entry name" value="Glyco_hydro_17_plant"/>
</dbReference>
<evidence type="ECO:0000313" key="6">
    <source>
        <dbReference type="EMBL" id="KAI7725149.1"/>
    </source>
</evidence>
<keyword evidence="3 5" id="KW-0326">Glycosidase</keyword>
<dbReference type="GO" id="GO:0005975">
    <property type="term" value="P:carbohydrate metabolic process"/>
    <property type="evidence" value="ECO:0007669"/>
    <property type="project" value="InterPro"/>
</dbReference>
<evidence type="ECO:0000256" key="3">
    <source>
        <dbReference type="ARBA" id="ARBA00023295"/>
    </source>
</evidence>
<accession>A0AAD5BMY5</accession>
<dbReference type="InterPro" id="IPR000490">
    <property type="entry name" value="Glyco_hydro_17"/>
</dbReference>
<proteinExistence type="inferred from homology"/>
<evidence type="ECO:0000256" key="2">
    <source>
        <dbReference type="ARBA" id="ARBA00022801"/>
    </source>
</evidence>
<sequence>MLANIYPYFAYDDNPTDIKLSYALLNPGSTPASDQYQNLFDAMYDAHYAAQSRLGGANVPIVVSETGWPSAGKANATPDNARTYYSNLISHVKSNKGTPARPGGPIETYLFAMFDENDKPGLPTEQHFGVFSPNQTPKYQLSF</sequence>
<dbReference type="PROSITE" id="PS00587">
    <property type="entry name" value="GLYCOSYL_HYDROL_F17"/>
    <property type="match status" value="1"/>
</dbReference>
<comment type="similarity">
    <text evidence="1 4">Belongs to the glycosyl hydrolase 17 family.</text>
</comment>
<gene>
    <name evidence="6" type="ORF">M8C21_010499</name>
</gene>
<dbReference type="PANTHER" id="PTHR32227">
    <property type="entry name" value="GLUCAN ENDO-1,3-BETA-GLUCOSIDASE BG1-RELATED-RELATED"/>
    <property type="match status" value="1"/>
</dbReference>
<evidence type="ECO:0008006" key="8">
    <source>
        <dbReference type="Google" id="ProtNLM"/>
    </source>
</evidence>
<evidence type="ECO:0000256" key="4">
    <source>
        <dbReference type="RuleBase" id="RU004335"/>
    </source>
</evidence>
<dbReference type="SUPFAM" id="SSF51445">
    <property type="entry name" value="(Trans)glycosidases"/>
    <property type="match status" value="1"/>
</dbReference>
<comment type="caution">
    <text evidence="6">The sequence shown here is derived from an EMBL/GenBank/DDBJ whole genome shotgun (WGS) entry which is preliminary data.</text>
</comment>
<evidence type="ECO:0000313" key="7">
    <source>
        <dbReference type="Proteomes" id="UP001206925"/>
    </source>
</evidence>
<evidence type="ECO:0000256" key="5">
    <source>
        <dbReference type="RuleBase" id="RU004336"/>
    </source>
</evidence>
<evidence type="ECO:0000256" key="1">
    <source>
        <dbReference type="ARBA" id="ARBA00008773"/>
    </source>
</evidence>
<dbReference type="Pfam" id="PF00332">
    <property type="entry name" value="Glyco_hydro_17"/>
    <property type="match status" value="1"/>
</dbReference>
<dbReference type="InterPro" id="IPR017853">
    <property type="entry name" value="GH"/>
</dbReference>
<dbReference type="GO" id="GO:0004553">
    <property type="term" value="F:hydrolase activity, hydrolyzing O-glycosyl compounds"/>
    <property type="evidence" value="ECO:0007669"/>
    <property type="project" value="InterPro"/>
</dbReference>
<dbReference type="AlphaFoldDB" id="A0AAD5BMY5"/>
<reference evidence="6" key="1">
    <citation type="submission" date="2022-06" db="EMBL/GenBank/DDBJ databases">
        <title>Uncovering the hologenomic basis of an extraordinary plant invasion.</title>
        <authorList>
            <person name="Bieker V.C."/>
            <person name="Martin M.D."/>
            <person name="Gilbert T."/>
            <person name="Hodgins K."/>
            <person name="Battlay P."/>
            <person name="Petersen B."/>
            <person name="Wilson J."/>
        </authorList>
    </citation>
    <scope>NUCLEOTIDE SEQUENCE</scope>
    <source>
        <strain evidence="6">AA19_3_7</strain>
        <tissue evidence="6">Leaf</tissue>
    </source>
</reference>
<protein>
    <recommendedName>
        <fullName evidence="8">Glucan endo-1,3-beta-D-glucosidase</fullName>
    </recommendedName>
</protein>
<keyword evidence="2 5" id="KW-0378">Hydrolase</keyword>
<dbReference type="Proteomes" id="UP001206925">
    <property type="component" value="Unassembled WGS sequence"/>
</dbReference>
<organism evidence="6 7">
    <name type="scientific">Ambrosia artemisiifolia</name>
    <name type="common">Common ragweed</name>
    <dbReference type="NCBI Taxonomy" id="4212"/>
    <lineage>
        <taxon>Eukaryota</taxon>
        <taxon>Viridiplantae</taxon>
        <taxon>Streptophyta</taxon>
        <taxon>Embryophyta</taxon>
        <taxon>Tracheophyta</taxon>
        <taxon>Spermatophyta</taxon>
        <taxon>Magnoliopsida</taxon>
        <taxon>eudicotyledons</taxon>
        <taxon>Gunneridae</taxon>
        <taxon>Pentapetalae</taxon>
        <taxon>asterids</taxon>
        <taxon>campanulids</taxon>
        <taxon>Asterales</taxon>
        <taxon>Asteraceae</taxon>
        <taxon>Asteroideae</taxon>
        <taxon>Heliantheae alliance</taxon>
        <taxon>Heliantheae</taxon>
        <taxon>Ambrosia</taxon>
    </lineage>
</organism>
<dbReference type="EMBL" id="JAMZMK010012040">
    <property type="protein sequence ID" value="KAI7725149.1"/>
    <property type="molecule type" value="Genomic_DNA"/>
</dbReference>
<name>A0AAD5BMY5_AMBAR</name>
<dbReference type="Gene3D" id="3.20.20.80">
    <property type="entry name" value="Glycosidases"/>
    <property type="match status" value="1"/>
</dbReference>
<keyword evidence="7" id="KW-1185">Reference proteome</keyword>